<dbReference type="HOGENOM" id="CLU_000022_59_7_9"/>
<protein>
    <submittedName>
        <fullName evidence="5">Acyl-CoA synthetase (AMP-forming)/AMP-acid ligase II</fullName>
    </submittedName>
</protein>
<dbReference type="RefSeq" id="WP_006523466.1">
    <property type="nucleotide sequence ID" value="NC_021184.1"/>
</dbReference>
<dbReference type="STRING" id="767817.Desgi_0505"/>
<dbReference type="KEGG" id="dgi:Desgi_0505"/>
<dbReference type="CDD" id="cd17631">
    <property type="entry name" value="FACL_FadD13-like"/>
    <property type="match status" value="1"/>
</dbReference>
<gene>
    <name evidence="5" type="ORF">Desgi_0505</name>
</gene>
<dbReference type="InterPro" id="IPR020845">
    <property type="entry name" value="AMP-binding_CS"/>
</dbReference>
<dbReference type="GO" id="GO:0031956">
    <property type="term" value="F:medium-chain fatty acid-CoA ligase activity"/>
    <property type="evidence" value="ECO:0007669"/>
    <property type="project" value="TreeGrafter"/>
</dbReference>
<dbReference type="InterPro" id="IPR025110">
    <property type="entry name" value="AMP-bd_C"/>
</dbReference>
<dbReference type="GO" id="GO:0006631">
    <property type="term" value="P:fatty acid metabolic process"/>
    <property type="evidence" value="ECO:0007669"/>
    <property type="project" value="TreeGrafter"/>
</dbReference>
<comment type="similarity">
    <text evidence="1">Belongs to the ATP-dependent AMP-binding enzyme family.</text>
</comment>
<dbReference type="OrthoDB" id="9778383at2"/>
<dbReference type="NCBIfam" id="NF004837">
    <property type="entry name" value="PRK06187.1"/>
    <property type="match status" value="1"/>
</dbReference>
<evidence type="ECO:0000259" key="3">
    <source>
        <dbReference type="Pfam" id="PF00501"/>
    </source>
</evidence>
<reference evidence="5 6" key="1">
    <citation type="submission" date="2012-01" db="EMBL/GenBank/DDBJ databases">
        <title>Complete sequence of Desulfotomaculum gibsoniae DSM 7213.</title>
        <authorList>
            <consortium name="US DOE Joint Genome Institute"/>
            <person name="Lucas S."/>
            <person name="Han J."/>
            <person name="Lapidus A."/>
            <person name="Cheng J.-F."/>
            <person name="Goodwin L."/>
            <person name="Pitluck S."/>
            <person name="Peters L."/>
            <person name="Ovchinnikova G."/>
            <person name="Teshima H."/>
            <person name="Detter J.C."/>
            <person name="Han C."/>
            <person name="Tapia R."/>
            <person name="Land M."/>
            <person name="Hauser L."/>
            <person name="Kyrpides N."/>
            <person name="Ivanova N."/>
            <person name="Pagani I."/>
            <person name="Parshina S."/>
            <person name="Plugge C."/>
            <person name="Muyzer G."/>
            <person name="Kuever J."/>
            <person name="Ivanova A."/>
            <person name="Nazina T."/>
            <person name="Klenk H.-P."/>
            <person name="Brambilla E."/>
            <person name="Spring S."/>
            <person name="Stams A.F."/>
            <person name="Woyke T."/>
        </authorList>
    </citation>
    <scope>NUCLEOTIDE SEQUENCE [LARGE SCALE GENOMIC DNA]</scope>
    <source>
        <strain evidence="5 6">DSM 7213</strain>
    </source>
</reference>
<dbReference type="InterPro" id="IPR000873">
    <property type="entry name" value="AMP-dep_synth/lig_dom"/>
</dbReference>
<feature type="domain" description="AMP-dependent synthetase/ligase" evidence="3">
    <location>
        <begin position="12"/>
        <end position="383"/>
    </location>
</feature>
<keyword evidence="2 5" id="KW-0436">Ligase</keyword>
<dbReference type="InterPro" id="IPR042099">
    <property type="entry name" value="ANL_N_sf"/>
</dbReference>
<dbReference type="InterPro" id="IPR045851">
    <property type="entry name" value="AMP-bd_C_sf"/>
</dbReference>
<dbReference type="AlphaFoldDB" id="R4KA81"/>
<dbReference type="Gene3D" id="3.30.300.30">
    <property type="match status" value="1"/>
</dbReference>
<dbReference type="PANTHER" id="PTHR43201">
    <property type="entry name" value="ACYL-COA SYNTHETASE"/>
    <property type="match status" value="1"/>
</dbReference>
<dbReference type="PROSITE" id="PS00455">
    <property type="entry name" value="AMP_BINDING"/>
    <property type="match status" value="1"/>
</dbReference>
<evidence type="ECO:0000313" key="6">
    <source>
        <dbReference type="Proteomes" id="UP000013520"/>
    </source>
</evidence>
<evidence type="ECO:0000259" key="4">
    <source>
        <dbReference type="Pfam" id="PF13193"/>
    </source>
</evidence>
<feature type="domain" description="AMP-binding enzyme C-terminal" evidence="4">
    <location>
        <begin position="433"/>
        <end position="508"/>
    </location>
</feature>
<dbReference type="PANTHER" id="PTHR43201:SF5">
    <property type="entry name" value="MEDIUM-CHAIN ACYL-COA LIGASE ACSF2, MITOCHONDRIAL"/>
    <property type="match status" value="1"/>
</dbReference>
<sequence length="522" mass="58472">MASFATAKSIVKRNAKLYPEKIAYVDRFNGVRRTFKQLGERINQLGNALVNMGCSLGDRIGYIAMNDYVCIELMLGIPCNRMIYVPLNFRLAGPELVRIINDSEIKVLLVSEEFQSTIMSIAPELNTVTNYIFTVGDQSKVPEGWQQYEDLLAKSSCQDPGMGEPDEDETAVIQYTSGTTGIPKGVMQTHRNYYACARAQVITTDFRFHDIGVIVTPCYHSFATVPIYAYYWRGCTIVILKKWDIVEFCRAIEEERISAGKIVTPMLNEYLQYPDKDKFDLSSLKKIGFAGGPMPPAIWVKCVEEFGKIFSTALGLTETTGTVTALTREELENVEPGSKLYRSVGKEVFGMEVRVINGAGEDVAPGEVGEIITRGEHVMKGYWKNPEETAKVLRDGWIYTGDAATIDEEGYIYIVDRLKDMIITGGENVYPAEVEAALYEHPAIKEAAVIGVPDPRWIEAVKAVVCLKEGYEATAEEIIQFCKGKIARYKVPKSVDFIKELPRNPSGKILKFELRNYYSKNA</sequence>
<keyword evidence="6" id="KW-1185">Reference proteome</keyword>
<dbReference type="eggNOG" id="COG0318">
    <property type="taxonomic scope" value="Bacteria"/>
</dbReference>
<evidence type="ECO:0000256" key="2">
    <source>
        <dbReference type="ARBA" id="ARBA00022598"/>
    </source>
</evidence>
<dbReference type="Pfam" id="PF13193">
    <property type="entry name" value="AMP-binding_C"/>
    <property type="match status" value="1"/>
</dbReference>
<dbReference type="FunFam" id="3.30.300.30:FF:000008">
    <property type="entry name" value="2,3-dihydroxybenzoate-AMP ligase"/>
    <property type="match status" value="1"/>
</dbReference>
<evidence type="ECO:0000256" key="1">
    <source>
        <dbReference type="ARBA" id="ARBA00006432"/>
    </source>
</evidence>
<dbReference type="SUPFAM" id="SSF56801">
    <property type="entry name" value="Acetyl-CoA synthetase-like"/>
    <property type="match status" value="1"/>
</dbReference>
<proteinExistence type="inferred from homology"/>
<dbReference type="EMBL" id="CP003273">
    <property type="protein sequence ID" value="AGL00073.1"/>
    <property type="molecule type" value="Genomic_DNA"/>
</dbReference>
<dbReference type="Proteomes" id="UP000013520">
    <property type="component" value="Chromosome"/>
</dbReference>
<name>R4KA81_9FIRM</name>
<organism evidence="5 6">
    <name type="scientific">Desulfoscipio gibsoniae DSM 7213</name>
    <dbReference type="NCBI Taxonomy" id="767817"/>
    <lineage>
        <taxon>Bacteria</taxon>
        <taxon>Bacillati</taxon>
        <taxon>Bacillota</taxon>
        <taxon>Clostridia</taxon>
        <taxon>Eubacteriales</taxon>
        <taxon>Desulfallaceae</taxon>
        <taxon>Desulfoscipio</taxon>
    </lineage>
</organism>
<evidence type="ECO:0000313" key="5">
    <source>
        <dbReference type="EMBL" id="AGL00073.1"/>
    </source>
</evidence>
<accession>R4KA81</accession>
<dbReference type="Pfam" id="PF00501">
    <property type="entry name" value="AMP-binding"/>
    <property type="match status" value="1"/>
</dbReference>
<dbReference type="Gene3D" id="3.40.50.12780">
    <property type="entry name" value="N-terminal domain of ligase-like"/>
    <property type="match status" value="1"/>
</dbReference>